<keyword evidence="2 4" id="KW-0238">DNA-binding</keyword>
<gene>
    <name evidence="6" type="ORF">ENJ46_04490</name>
</gene>
<dbReference type="Proteomes" id="UP000886042">
    <property type="component" value="Unassembled WGS sequence"/>
</dbReference>
<evidence type="ECO:0000256" key="3">
    <source>
        <dbReference type="ARBA" id="ARBA00023163"/>
    </source>
</evidence>
<keyword evidence="1" id="KW-0805">Transcription regulation</keyword>
<evidence type="ECO:0000256" key="4">
    <source>
        <dbReference type="PROSITE-ProRule" id="PRU00335"/>
    </source>
</evidence>
<evidence type="ECO:0000313" key="7">
    <source>
        <dbReference type="Proteomes" id="UP000886042"/>
    </source>
</evidence>
<dbReference type="PROSITE" id="PS50977">
    <property type="entry name" value="HTH_TETR_2"/>
    <property type="match status" value="1"/>
</dbReference>
<protein>
    <submittedName>
        <fullName evidence="6">TetR/AcrR family transcriptional regulator</fullName>
    </submittedName>
</protein>
<comment type="caution">
    <text evidence="6">The sequence shown here is derived from an EMBL/GenBank/DDBJ whole genome shotgun (WGS) entry which is preliminary data.</text>
</comment>
<dbReference type="Gene3D" id="1.10.10.60">
    <property type="entry name" value="Homeodomain-like"/>
    <property type="match status" value="1"/>
</dbReference>
<evidence type="ECO:0000259" key="5">
    <source>
        <dbReference type="PROSITE" id="PS50977"/>
    </source>
</evidence>
<dbReference type="EMBL" id="DRMN01000295">
    <property type="protein sequence ID" value="HFB55163.1"/>
    <property type="molecule type" value="Genomic_DNA"/>
</dbReference>
<dbReference type="GO" id="GO:0000976">
    <property type="term" value="F:transcription cis-regulatory region binding"/>
    <property type="evidence" value="ECO:0007669"/>
    <property type="project" value="TreeGrafter"/>
</dbReference>
<evidence type="ECO:0000256" key="1">
    <source>
        <dbReference type="ARBA" id="ARBA00023015"/>
    </source>
</evidence>
<evidence type="ECO:0000313" key="6">
    <source>
        <dbReference type="EMBL" id="HFB55163.1"/>
    </source>
</evidence>
<sequence>TGLKQSTMDQIAGYAGVSKVIYYRYFGSKDNLIHTILGTVVDRLLEADQKDVESWTDLVPMTLHIARENKDAMTLLIRQAAHDPKYGSHFQRLRDVMVERSRQRQMALFSDVIDHSIETPVSVTFLAETTMAMFFESYVRWLETGDAADDEKFIDWVIKSVRAMGYYWAGENPPQ</sequence>
<dbReference type="PANTHER" id="PTHR30055:SF234">
    <property type="entry name" value="HTH-TYPE TRANSCRIPTIONAL REGULATOR BETI"/>
    <property type="match status" value="1"/>
</dbReference>
<proteinExistence type="predicted"/>
<organism evidence="6 7">
    <name type="scientific">Hellea balneolensis</name>
    <dbReference type="NCBI Taxonomy" id="287478"/>
    <lineage>
        <taxon>Bacteria</taxon>
        <taxon>Pseudomonadati</taxon>
        <taxon>Pseudomonadota</taxon>
        <taxon>Alphaproteobacteria</taxon>
        <taxon>Maricaulales</taxon>
        <taxon>Robiginitomaculaceae</taxon>
        <taxon>Hellea</taxon>
    </lineage>
</organism>
<dbReference type="GO" id="GO:0003700">
    <property type="term" value="F:DNA-binding transcription factor activity"/>
    <property type="evidence" value="ECO:0007669"/>
    <property type="project" value="TreeGrafter"/>
</dbReference>
<dbReference type="InterPro" id="IPR001647">
    <property type="entry name" value="HTH_TetR"/>
</dbReference>
<reference evidence="6" key="1">
    <citation type="journal article" date="2020" name="mSystems">
        <title>Genome- and Community-Level Interaction Insights into Carbon Utilization and Element Cycling Functions of Hydrothermarchaeota in Hydrothermal Sediment.</title>
        <authorList>
            <person name="Zhou Z."/>
            <person name="Liu Y."/>
            <person name="Xu W."/>
            <person name="Pan J."/>
            <person name="Luo Z.H."/>
            <person name="Li M."/>
        </authorList>
    </citation>
    <scope>NUCLEOTIDE SEQUENCE [LARGE SCALE GENOMIC DNA]</scope>
    <source>
        <strain evidence="6">HyVt-489</strain>
    </source>
</reference>
<dbReference type="SUPFAM" id="SSF46689">
    <property type="entry name" value="Homeodomain-like"/>
    <property type="match status" value="1"/>
</dbReference>
<dbReference type="InterPro" id="IPR009057">
    <property type="entry name" value="Homeodomain-like_sf"/>
</dbReference>
<dbReference type="Pfam" id="PF00440">
    <property type="entry name" value="TetR_N"/>
    <property type="match status" value="1"/>
</dbReference>
<dbReference type="InterPro" id="IPR050109">
    <property type="entry name" value="HTH-type_TetR-like_transc_reg"/>
</dbReference>
<feature type="domain" description="HTH tetR-type" evidence="5">
    <location>
        <begin position="1"/>
        <end position="44"/>
    </location>
</feature>
<dbReference type="AlphaFoldDB" id="A0A7C3C5F2"/>
<feature type="DNA-binding region" description="H-T-H motif" evidence="4">
    <location>
        <begin position="7"/>
        <end position="26"/>
    </location>
</feature>
<feature type="non-terminal residue" evidence="6">
    <location>
        <position position="1"/>
    </location>
</feature>
<accession>A0A7C3C5F2</accession>
<name>A0A7C3C5F2_9PROT</name>
<dbReference type="PANTHER" id="PTHR30055">
    <property type="entry name" value="HTH-TYPE TRANSCRIPTIONAL REGULATOR RUTR"/>
    <property type="match status" value="1"/>
</dbReference>
<keyword evidence="3" id="KW-0804">Transcription</keyword>
<dbReference type="Gene3D" id="1.10.357.10">
    <property type="entry name" value="Tetracycline Repressor, domain 2"/>
    <property type="match status" value="1"/>
</dbReference>
<evidence type="ECO:0000256" key="2">
    <source>
        <dbReference type="ARBA" id="ARBA00023125"/>
    </source>
</evidence>